<gene>
    <name evidence="1" type="ORF">PH603_11840</name>
</gene>
<evidence type="ECO:0008006" key="3">
    <source>
        <dbReference type="Google" id="ProtNLM"/>
    </source>
</evidence>
<sequence length="379" mass="43225">MSELIIRPVVTKADLKTFIRVTELVYKDDPAFIQPLMLERLESLSKDKNPYFLHAEGEYWIAERDGIAVGRISAQVDPTVQEKWGPDLGHFGLFEATDFEAAEALFKTAAGWLKAKGMKRIQGPWSLSANQECGMLVKGFETPPVVMMPHGRPEYDGWLKKLGFEKAKDLVAWYLDIKDEPEERIARIVEMGKRNKKIKIREIDMKRFNEELDLILDIFNDAWADNWGFSPFTDAEAAHTAASLKPIVKPYRTFIAEYDGEAVGFMVTIPDVNHHIRDLKGKLFPFGIFKLLARMLGKKSDERVRVPLMGVRQSIQKSKVGGIIPIMLIEATRPGVRKRGATFAELSWILEDNEGMNNMLREVACVPYKTMRMYEKAID</sequence>
<protein>
    <recommendedName>
        <fullName evidence="3">N-acetyltransferase domain-containing protein</fullName>
    </recommendedName>
</protein>
<dbReference type="RefSeq" id="WP_289502738.1">
    <property type="nucleotide sequence ID" value="NZ_CP116805.1"/>
</dbReference>
<dbReference type="InterPro" id="IPR016181">
    <property type="entry name" value="Acyl_CoA_acyltransferase"/>
</dbReference>
<dbReference type="InterPro" id="IPR039968">
    <property type="entry name" value="BcerS-like"/>
</dbReference>
<name>A0AAE9XQG4_9PROT</name>
<dbReference type="PANTHER" id="PTHR41368:SF1">
    <property type="entry name" value="PROTEIN YGHO"/>
    <property type="match status" value="1"/>
</dbReference>
<dbReference type="SUPFAM" id="SSF55729">
    <property type="entry name" value="Acyl-CoA N-acyltransferases (Nat)"/>
    <property type="match status" value="1"/>
</dbReference>
<accession>A0AAE9XQG4</accession>
<reference evidence="1" key="1">
    <citation type="submission" date="2023-01" db="EMBL/GenBank/DDBJ databases">
        <title>The genome sequence of Kordiimonadaceae bacterium 6D33.</title>
        <authorList>
            <person name="Liu Y."/>
        </authorList>
    </citation>
    <scope>NUCLEOTIDE SEQUENCE</scope>
    <source>
        <strain evidence="1">6D33</strain>
    </source>
</reference>
<proteinExistence type="predicted"/>
<organism evidence="1 2">
    <name type="scientific">Gimibacter soli</name>
    <dbReference type="NCBI Taxonomy" id="3024400"/>
    <lineage>
        <taxon>Bacteria</taxon>
        <taxon>Pseudomonadati</taxon>
        <taxon>Pseudomonadota</taxon>
        <taxon>Alphaproteobacteria</taxon>
        <taxon>Kordiimonadales</taxon>
        <taxon>Temperatibacteraceae</taxon>
        <taxon>Gimibacter</taxon>
    </lineage>
</organism>
<dbReference type="PANTHER" id="PTHR41368">
    <property type="entry name" value="PROTEIN YGHO"/>
    <property type="match status" value="1"/>
</dbReference>
<dbReference type="Gene3D" id="3.40.630.30">
    <property type="match status" value="1"/>
</dbReference>
<dbReference type="EMBL" id="CP116805">
    <property type="protein sequence ID" value="WCL53226.1"/>
    <property type="molecule type" value="Genomic_DNA"/>
</dbReference>
<keyword evidence="2" id="KW-1185">Reference proteome</keyword>
<dbReference type="KEGG" id="gso:PH603_11840"/>
<evidence type="ECO:0000313" key="2">
    <source>
        <dbReference type="Proteomes" id="UP001217500"/>
    </source>
</evidence>
<dbReference type="AlphaFoldDB" id="A0AAE9XQG4"/>
<dbReference type="Proteomes" id="UP001217500">
    <property type="component" value="Chromosome"/>
</dbReference>
<evidence type="ECO:0000313" key="1">
    <source>
        <dbReference type="EMBL" id="WCL53226.1"/>
    </source>
</evidence>